<dbReference type="EMBL" id="LANI01000032">
    <property type="protein sequence ID" value="KKJ75389.1"/>
    <property type="molecule type" value="Genomic_DNA"/>
</dbReference>
<accession>A0A0M2R4L9</accession>
<evidence type="ECO:0000313" key="2">
    <source>
        <dbReference type="Proteomes" id="UP000034491"/>
    </source>
</evidence>
<dbReference type="AlphaFoldDB" id="A0A0M2R4L9"/>
<protein>
    <recommendedName>
        <fullName evidence="3">DUF1415 domain-containing protein</fullName>
    </recommendedName>
</protein>
<sequence>MSQLYPSYTIANALELTKLWVDVMVIGQNLCPFAAPERNRKSIRYVIVEKEKQSEAIEMFLSELLFLQQSSEDEASTSLVIFPTGFDNFDVFLDLLDYAEDALVQVGVEGLFQLASFHPNYQFDGLPSEDITNWTNRSPFPVLHIIREGQMGRVLDSYKSPEEIPERNMALMERLGAKGLIQRFPPFQDYIK</sequence>
<name>A0A0M2R4L9_9PROT</name>
<evidence type="ECO:0008006" key="3">
    <source>
        <dbReference type="Google" id="ProtNLM"/>
    </source>
</evidence>
<evidence type="ECO:0000313" key="1">
    <source>
        <dbReference type="EMBL" id="KKJ75389.1"/>
    </source>
</evidence>
<organism evidence="1 2">
    <name type="scientific">Kiloniella litopenaei</name>
    <dbReference type="NCBI Taxonomy" id="1549748"/>
    <lineage>
        <taxon>Bacteria</taxon>
        <taxon>Pseudomonadati</taxon>
        <taxon>Pseudomonadota</taxon>
        <taxon>Alphaproteobacteria</taxon>
        <taxon>Rhodospirillales</taxon>
        <taxon>Kiloniellaceae</taxon>
        <taxon>Kiloniella</taxon>
    </lineage>
</organism>
<dbReference type="OrthoDB" id="277390at2"/>
<keyword evidence="2" id="KW-1185">Reference proteome</keyword>
<comment type="caution">
    <text evidence="1">The sequence shown here is derived from an EMBL/GenBank/DDBJ whole genome shotgun (WGS) entry which is preliminary data.</text>
</comment>
<proteinExistence type="predicted"/>
<dbReference type="RefSeq" id="WP_046509815.1">
    <property type="nucleotide sequence ID" value="NZ_LANI01000032.1"/>
</dbReference>
<dbReference type="InterPro" id="IPR009858">
    <property type="entry name" value="DUF1415"/>
</dbReference>
<dbReference type="Pfam" id="PF07209">
    <property type="entry name" value="DUF1415"/>
    <property type="match status" value="1"/>
</dbReference>
<dbReference type="Proteomes" id="UP000034491">
    <property type="component" value="Unassembled WGS sequence"/>
</dbReference>
<gene>
    <name evidence="1" type="ORF">WH95_18205</name>
</gene>
<reference evidence="1 2" key="1">
    <citation type="submission" date="2015-03" db="EMBL/GenBank/DDBJ databases">
        <title>Genome sequence of Kiloniella sp. P1-1, isolated from the gut microflora of Pacific white shrimp, Penaeus vannamei.</title>
        <authorList>
            <person name="Shao Z."/>
            <person name="Wang L."/>
            <person name="Li X."/>
        </authorList>
    </citation>
    <scope>NUCLEOTIDE SEQUENCE [LARGE SCALE GENOMIC DNA]</scope>
    <source>
        <strain evidence="1 2">P1-1</strain>
    </source>
</reference>